<evidence type="ECO:0000256" key="2">
    <source>
        <dbReference type="SAM" id="Phobius"/>
    </source>
</evidence>
<reference evidence="3" key="1">
    <citation type="journal article" date="2020" name="Stud. Mycol.">
        <title>101 Dothideomycetes genomes: a test case for predicting lifestyles and emergence of pathogens.</title>
        <authorList>
            <person name="Haridas S."/>
            <person name="Albert R."/>
            <person name="Binder M."/>
            <person name="Bloem J."/>
            <person name="Labutti K."/>
            <person name="Salamov A."/>
            <person name="Andreopoulos B."/>
            <person name="Baker S."/>
            <person name="Barry K."/>
            <person name="Bills G."/>
            <person name="Bluhm B."/>
            <person name="Cannon C."/>
            <person name="Castanera R."/>
            <person name="Culley D."/>
            <person name="Daum C."/>
            <person name="Ezra D."/>
            <person name="Gonzalez J."/>
            <person name="Henrissat B."/>
            <person name="Kuo A."/>
            <person name="Liang C."/>
            <person name="Lipzen A."/>
            <person name="Lutzoni F."/>
            <person name="Magnuson J."/>
            <person name="Mondo S."/>
            <person name="Nolan M."/>
            <person name="Ohm R."/>
            <person name="Pangilinan J."/>
            <person name="Park H.-J."/>
            <person name="Ramirez L."/>
            <person name="Alfaro M."/>
            <person name="Sun H."/>
            <person name="Tritt A."/>
            <person name="Yoshinaga Y."/>
            <person name="Zwiers L.-H."/>
            <person name="Turgeon B."/>
            <person name="Goodwin S."/>
            <person name="Spatafora J."/>
            <person name="Crous P."/>
            <person name="Grigoriev I."/>
        </authorList>
    </citation>
    <scope>NUCLEOTIDE SEQUENCE</scope>
    <source>
        <strain evidence="3">CBS 130266</strain>
    </source>
</reference>
<feature type="region of interest" description="Disordered" evidence="1">
    <location>
        <begin position="123"/>
        <end position="143"/>
    </location>
</feature>
<evidence type="ECO:0000313" key="3">
    <source>
        <dbReference type="EMBL" id="KAF2426577.1"/>
    </source>
</evidence>
<evidence type="ECO:0000256" key="1">
    <source>
        <dbReference type="SAM" id="MobiDB-lite"/>
    </source>
</evidence>
<name>A0A9P4TV44_9PEZI</name>
<dbReference type="PANTHER" id="PTHR40623:SF1">
    <property type="match status" value="1"/>
</dbReference>
<organism evidence="3 4">
    <name type="scientific">Tothia fuscella</name>
    <dbReference type="NCBI Taxonomy" id="1048955"/>
    <lineage>
        <taxon>Eukaryota</taxon>
        <taxon>Fungi</taxon>
        <taxon>Dikarya</taxon>
        <taxon>Ascomycota</taxon>
        <taxon>Pezizomycotina</taxon>
        <taxon>Dothideomycetes</taxon>
        <taxon>Pleosporomycetidae</taxon>
        <taxon>Venturiales</taxon>
        <taxon>Cylindrosympodiaceae</taxon>
        <taxon>Tothia</taxon>
    </lineage>
</organism>
<keyword evidence="4" id="KW-1185">Reference proteome</keyword>
<feature type="compositionally biased region" description="Basic and acidic residues" evidence="1">
    <location>
        <begin position="123"/>
        <end position="133"/>
    </location>
</feature>
<keyword evidence="2" id="KW-0472">Membrane</keyword>
<protein>
    <submittedName>
        <fullName evidence="3">Uncharacterized protein</fullName>
    </submittedName>
</protein>
<gene>
    <name evidence="3" type="ORF">EJ08DRAFT_369785</name>
</gene>
<dbReference type="OrthoDB" id="5361354at2759"/>
<evidence type="ECO:0000313" key="4">
    <source>
        <dbReference type="Proteomes" id="UP000800235"/>
    </source>
</evidence>
<accession>A0A9P4TV44</accession>
<feature type="region of interest" description="Disordered" evidence="1">
    <location>
        <begin position="162"/>
        <end position="274"/>
    </location>
</feature>
<dbReference type="EMBL" id="MU007063">
    <property type="protein sequence ID" value="KAF2426577.1"/>
    <property type="molecule type" value="Genomic_DNA"/>
</dbReference>
<keyword evidence="2" id="KW-1133">Transmembrane helix</keyword>
<dbReference type="PANTHER" id="PTHR40623">
    <property type="entry name" value="INTEGRAL MEMBRANE PROTEIN"/>
    <property type="match status" value="1"/>
</dbReference>
<proteinExistence type="predicted"/>
<dbReference type="Proteomes" id="UP000800235">
    <property type="component" value="Unassembled WGS sequence"/>
</dbReference>
<comment type="caution">
    <text evidence="3">The sequence shown here is derived from an EMBL/GenBank/DDBJ whole genome shotgun (WGS) entry which is preliminary data.</text>
</comment>
<dbReference type="AlphaFoldDB" id="A0A9P4TV44"/>
<sequence length="508" mass="55359">MGASSSWFGSLGLASKYALVFGCLLATVVLAGVVKIIFDRRKMRKHVRLAELDSAKDKESASSAEVLAMREKDEGDLFGIRALEAGYYGGVAQSRGNSVAHSLVGSPAPSTIDLHKADFARSRSADPLMDARPRRQSSGSSVLRLSRFSPCETIEVVTAGPRADCDTPKRRPAVRLRPSTAEQRKTHTHNPPALDMDRYVPPSPLYSNFPKRTSSPADATISPRLSREPISVGGDSLRSTTLSPVFPPSPPPNRHSSSSPSPPSPTSPMYYNFPKDFNHFSGPSTYQEQVLADQSNAWPPKLSPAEEFSGIAFRVPALDNPYSSTRSIRASVVSQTTSVGHRVSMGVTHNNRNFAPPRIPQLPVQATTARTSSFPAFPTKAIIDSASPRFSGFVQQRQHKPFTDPNNTSRGYWQRAEATAPSMTLDLPASRSIVRASLSTTHADSPTRTSFSFSMTDRDDSSVIEPASRKYRIGDIPISSLTAEKSVLKPFEPLKLNFHADAPVEFQY</sequence>
<feature type="transmembrane region" description="Helical" evidence="2">
    <location>
        <begin position="17"/>
        <end position="38"/>
    </location>
</feature>
<keyword evidence="2" id="KW-0812">Transmembrane</keyword>